<name>A0A0B0MM33_GOSAR</name>
<sequence length="47" mass="5384">METGKVASKWNPSNGGLGFRRFCLAIMTQDHQPQDLRSIIVFWCSTR</sequence>
<organism evidence="1 2">
    <name type="scientific">Gossypium arboreum</name>
    <name type="common">Tree cotton</name>
    <name type="synonym">Gossypium nanking</name>
    <dbReference type="NCBI Taxonomy" id="29729"/>
    <lineage>
        <taxon>Eukaryota</taxon>
        <taxon>Viridiplantae</taxon>
        <taxon>Streptophyta</taxon>
        <taxon>Embryophyta</taxon>
        <taxon>Tracheophyta</taxon>
        <taxon>Spermatophyta</taxon>
        <taxon>Magnoliopsida</taxon>
        <taxon>eudicotyledons</taxon>
        <taxon>Gunneridae</taxon>
        <taxon>Pentapetalae</taxon>
        <taxon>rosids</taxon>
        <taxon>malvids</taxon>
        <taxon>Malvales</taxon>
        <taxon>Malvaceae</taxon>
        <taxon>Malvoideae</taxon>
        <taxon>Gossypium</taxon>
    </lineage>
</organism>
<dbReference type="EMBL" id="JRRC01191832">
    <property type="protein sequence ID" value="KHG01427.1"/>
    <property type="molecule type" value="Genomic_DNA"/>
</dbReference>
<evidence type="ECO:0000313" key="2">
    <source>
        <dbReference type="Proteomes" id="UP000032142"/>
    </source>
</evidence>
<proteinExistence type="predicted"/>
<dbReference type="Proteomes" id="UP000032142">
    <property type="component" value="Unassembled WGS sequence"/>
</dbReference>
<protein>
    <submittedName>
        <fullName evidence="1">Uncharacterized protein</fullName>
    </submittedName>
</protein>
<comment type="caution">
    <text evidence="1">The sequence shown here is derived from an EMBL/GenBank/DDBJ whole genome shotgun (WGS) entry which is preliminary data.</text>
</comment>
<gene>
    <name evidence="1" type="ORF">F383_23133</name>
</gene>
<keyword evidence="2" id="KW-1185">Reference proteome</keyword>
<dbReference type="AlphaFoldDB" id="A0A0B0MM33"/>
<reference evidence="2" key="1">
    <citation type="submission" date="2014-09" db="EMBL/GenBank/DDBJ databases">
        <authorList>
            <person name="Mudge J."/>
            <person name="Ramaraj T."/>
            <person name="Lindquist I.E."/>
            <person name="Bharti A.K."/>
            <person name="Sundararajan A."/>
            <person name="Cameron C.T."/>
            <person name="Woodward J.E."/>
            <person name="May G.D."/>
            <person name="Brubaker C."/>
            <person name="Broadhvest J."/>
            <person name="Wilkins T.A."/>
        </authorList>
    </citation>
    <scope>NUCLEOTIDE SEQUENCE</scope>
    <source>
        <strain evidence="2">cv. AKA8401</strain>
    </source>
</reference>
<accession>A0A0B0MM33</accession>
<evidence type="ECO:0000313" key="1">
    <source>
        <dbReference type="EMBL" id="KHG01427.1"/>
    </source>
</evidence>